<feature type="region of interest" description="Disordered" evidence="1">
    <location>
        <begin position="1"/>
        <end position="27"/>
    </location>
</feature>
<evidence type="ECO:0000313" key="3">
    <source>
        <dbReference type="Proteomes" id="UP000004728"/>
    </source>
</evidence>
<accession>F1Z888</accession>
<gene>
    <name evidence="2" type="ORF">Y88_1198</name>
</gene>
<evidence type="ECO:0000256" key="1">
    <source>
        <dbReference type="SAM" id="MobiDB-lite"/>
    </source>
</evidence>
<dbReference type="HOGENOM" id="CLU_3186494_0_0_5"/>
<proteinExistence type="predicted"/>
<reference evidence="2 3" key="1">
    <citation type="journal article" date="2012" name="J. Bacteriol.">
        <title>Draft Genome Sequence of Novosphingobium nitrogenifigens Y88T.</title>
        <authorList>
            <person name="Strabala T.J."/>
            <person name="Macdonald L."/>
            <person name="Liu V."/>
            <person name="Smit A.M."/>
        </authorList>
    </citation>
    <scope>NUCLEOTIDE SEQUENCE [LARGE SCALE GENOMIC DNA]</scope>
    <source>
        <strain evidence="2 3">DSM 19370</strain>
    </source>
</reference>
<feature type="compositionally biased region" description="Basic and acidic residues" evidence="1">
    <location>
        <begin position="8"/>
        <end position="27"/>
    </location>
</feature>
<protein>
    <submittedName>
        <fullName evidence="2">Uncharacterized protein</fullName>
    </submittedName>
</protein>
<dbReference type="EMBL" id="AEWJ01000037">
    <property type="protein sequence ID" value="EGD59136.1"/>
    <property type="molecule type" value="Genomic_DNA"/>
</dbReference>
<dbReference type="Proteomes" id="UP000004728">
    <property type="component" value="Unassembled WGS sequence"/>
</dbReference>
<dbReference type="InParanoid" id="F1Z888"/>
<comment type="caution">
    <text evidence="2">The sequence shown here is derived from an EMBL/GenBank/DDBJ whole genome shotgun (WGS) entry which is preliminary data.</text>
</comment>
<evidence type="ECO:0000313" key="2">
    <source>
        <dbReference type="EMBL" id="EGD59136.1"/>
    </source>
</evidence>
<keyword evidence="3" id="KW-1185">Reference proteome</keyword>
<sequence length="46" mass="5288">MFLHHARYPAEARKVDPSQIEKREGRVPRLVIHRGCRSTSKGMAKS</sequence>
<organism evidence="2 3">
    <name type="scientific">Novosphingobium nitrogenifigens DSM 19370</name>
    <dbReference type="NCBI Taxonomy" id="983920"/>
    <lineage>
        <taxon>Bacteria</taxon>
        <taxon>Pseudomonadati</taxon>
        <taxon>Pseudomonadota</taxon>
        <taxon>Alphaproteobacteria</taxon>
        <taxon>Sphingomonadales</taxon>
        <taxon>Sphingomonadaceae</taxon>
        <taxon>Novosphingobium</taxon>
    </lineage>
</organism>
<name>F1Z888_9SPHN</name>
<dbReference type="AlphaFoldDB" id="F1Z888"/>